<dbReference type="Proteomes" id="UP000472276">
    <property type="component" value="Unassembled WGS sequence"/>
</dbReference>
<dbReference type="InterPro" id="IPR028309">
    <property type="entry name" value="RB_fam"/>
</dbReference>
<dbReference type="GO" id="GO:2000134">
    <property type="term" value="P:negative regulation of G1/S transition of mitotic cell cycle"/>
    <property type="evidence" value="ECO:0007669"/>
    <property type="project" value="TreeGrafter"/>
</dbReference>
<dbReference type="GO" id="GO:0030154">
    <property type="term" value="P:cell differentiation"/>
    <property type="evidence" value="ECO:0007669"/>
    <property type="project" value="TreeGrafter"/>
</dbReference>
<organism evidence="3 4">
    <name type="scientific">Oreochromis aureus</name>
    <name type="common">Israeli tilapia</name>
    <name type="synonym">Chromis aureus</name>
    <dbReference type="NCBI Taxonomy" id="47969"/>
    <lineage>
        <taxon>Eukaryota</taxon>
        <taxon>Metazoa</taxon>
        <taxon>Chordata</taxon>
        <taxon>Craniata</taxon>
        <taxon>Vertebrata</taxon>
        <taxon>Euteleostomi</taxon>
        <taxon>Actinopterygii</taxon>
        <taxon>Neopterygii</taxon>
        <taxon>Teleostei</taxon>
        <taxon>Neoteleostei</taxon>
        <taxon>Acanthomorphata</taxon>
        <taxon>Ovalentaria</taxon>
        <taxon>Cichlomorphae</taxon>
        <taxon>Cichliformes</taxon>
        <taxon>Cichlidae</taxon>
        <taxon>African cichlids</taxon>
        <taxon>Pseudocrenilabrinae</taxon>
        <taxon>Oreochromini</taxon>
        <taxon>Oreochromis</taxon>
    </lineage>
</organism>
<evidence type="ECO:0000259" key="2">
    <source>
        <dbReference type="SMART" id="SM01368"/>
    </source>
</evidence>
<evidence type="ECO:0000256" key="1">
    <source>
        <dbReference type="SAM" id="MobiDB-lite"/>
    </source>
</evidence>
<dbReference type="InterPro" id="IPR002720">
    <property type="entry name" value="RB_A"/>
</dbReference>
<dbReference type="SMART" id="SM01368">
    <property type="entry name" value="RB_A"/>
    <property type="match status" value="1"/>
</dbReference>
<sequence>MATVPQGIVGKPRFGPSDCLIAMLRACSRDSTEAIQTRLKCMLQMFLQHYRDAEGNENTKELAAKCCYEAGVWYHRILENLISQERKRLGFSDISGILEHDLFQRCLVACCLEIAVTSNSLPCDFPLLLQILKLAPYHFWKVIEPVWRVGSGLPHYVVTHLIQVEEKVLENLAWTSDSPLWDEITPNEGHMPTCQQVMHPNRLEGPMQTDPGVPRVDVSLGMNHSARTEQKRSPSAINRQEKSSSLHLFARKVYSLMAKRLRELCSTLEISDELRLKIWTCFEYSLVHCSCLMVDRHLDQLLMCAIYIIAKITKMEIPFKQIMKFYKSQPRANKSVSFFIFGFYFLLSLVHSCELTKYSDTDNGKHSSTILTPNTPSTHYPRPGQEERGNLIHFYNQVYTTKMQHFAKQFRDTPPLSPYPRQWKASPRCYQLSNSPSIYISPYNTETPSPHRTGLCYYFNSSPPEVCGYNVFFFT</sequence>
<evidence type="ECO:0000313" key="4">
    <source>
        <dbReference type="Proteomes" id="UP000472276"/>
    </source>
</evidence>
<dbReference type="Pfam" id="PF01857">
    <property type="entry name" value="RB_B"/>
    <property type="match status" value="1"/>
</dbReference>
<feature type="domain" description="Retinoblastoma-associated protein A-box" evidence="2">
    <location>
        <begin position="4"/>
        <end position="184"/>
    </location>
</feature>
<dbReference type="PANTHER" id="PTHR13742">
    <property type="entry name" value="RETINOBLASTOMA-ASSOCIATED PROTEIN RB -RELATED"/>
    <property type="match status" value="1"/>
</dbReference>
<accession>A0AAZ1XA76</accession>
<dbReference type="GO" id="GO:0000785">
    <property type="term" value="C:chromatin"/>
    <property type="evidence" value="ECO:0007669"/>
    <property type="project" value="TreeGrafter"/>
</dbReference>
<dbReference type="AlphaFoldDB" id="A0AAZ1XA76"/>
<feature type="region of interest" description="Disordered" evidence="1">
    <location>
        <begin position="360"/>
        <end position="386"/>
    </location>
</feature>
<evidence type="ECO:0000313" key="3">
    <source>
        <dbReference type="Ensembl" id="ENSOABP00000064510.1"/>
    </source>
</evidence>
<dbReference type="Pfam" id="PF01858">
    <property type="entry name" value="RB_A"/>
    <property type="match status" value="1"/>
</dbReference>
<reference evidence="3" key="3">
    <citation type="submission" date="2025-09" db="UniProtKB">
        <authorList>
            <consortium name="Ensembl"/>
        </authorList>
    </citation>
    <scope>IDENTIFICATION</scope>
</reference>
<feature type="compositionally biased region" description="Polar residues" evidence="1">
    <location>
        <begin position="366"/>
        <end position="378"/>
    </location>
</feature>
<dbReference type="Gene3D" id="1.10.472.10">
    <property type="entry name" value="Cyclin-like"/>
    <property type="match status" value="2"/>
</dbReference>
<dbReference type="GO" id="GO:0006357">
    <property type="term" value="P:regulation of transcription by RNA polymerase II"/>
    <property type="evidence" value="ECO:0007669"/>
    <property type="project" value="InterPro"/>
</dbReference>
<proteinExistence type="predicted"/>
<reference evidence="4" key="1">
    <citation type="submission" date="2020-03" db="EMBL/GenBank/DDBJ databases">
        <title>Evolution of repeat sequences and sex chromosomes of tilapia species revealed by chromosome-level genomes.</title>
        <authorList>
            <person name="Xu L."/>
            <person name="Tao W."/>
            <person name="Wang D."/>
            <person name="Zhou Q."/>
        </authorList>
    </citation>
    <scope>NUCLEOTIDE SEQUENCE [LARGE SCALE GENOMIC DNA]</scope>
    <source>
        <strain evidence="4">Israel</strain>
    </source>
</reference>
<dbReference type="GO" id="GO:0005634">
    <property type="term" value="C:nucleus"/>
    <property type="evidence" value="ECO:0007669"/>
    <property type="project" value="InterPro"/>
</dbReference>
<dbReference type="SUPFAM" id="SSF47954">
    <property type="entry name" value="Cyclin-like"/>
    <property type="match status" value="2"/>
</dbReference>
<dbReference type="GO" id="GO:0000977">
    <property type="term" value="F:RNA polymerase II transcription regulatory region sequence-specific DNA binding"/>
    <property type="evidence" value="ECO:0007669"/>
    <property type="project" value="TreeGrafter"/>
</dbReference>
<reference evidence="3" key="2">
    <citation type="submission" date="2025-08" db="UniProtKB">
        <authorList>
            <consortium name="Ensembl"/>
        </authorList>
    </citation>
    <scope>IDENTIFICATION</scope>
</reference>
<gene>
    <name evidence="3" type="primary">LOC116325518</name>
</gene>
<dbReference type="Ensembl" id="ENSOABT00000069254.1">
    <property type="protein sequence ID" value="ENSOABP00000064510.1"/>
    <property type="gene ID" value="ENSOABG00000035810.1"/>
</dbReference>
<dbReference type="PANTHER" id="PTHR13742:SF8">
    <property type="entry name" value="RETINOBLASTOMA-LIKE PROTEIN 2"/>
    <property type="match status" value="1"/>
</dbReference>
<dbReference type="GO" id="GO:0005667">
    <property type="term" value="C:transcription regulator complex"/>
    <property type="evidence" value="ECO:0007669"/>
    <property type="project" value="TreeGrafter"/>
</dbReference>
<name>A0AAZ1XA76_OREAU</name>
<protein>
    <recommendedName>
        <fullName evidence="2">Retinoblastoma-associated protein A-box domain-containing protein</fullName>
    </recommendedName>
</protein>
<dbReference type="InterPro" id="IPR002719">
    <property type="entry name" value="RB_B"/>
</dbReference>
<keyword evidence="4" id="KW-1185">Reference proteome</keyword>
<dbReference type="InterPro" id="IPR036915">
    <property type="entry name" value="Cyclin-like_sf"/>
</dbReference>